<accession>A0ABQ8UR42</accession>
<reference evidence="2" key="1">
    <citation type="journal article" date="2022" name="bioRxiv">
        <title>Genomics of Preaxostyla Flagellates Illuminates Evolutionary Transitions and the Path Towards Mitochondrial Loss.</title>
        <authorList>
            <person name="Novak L.V.F."/>
            <person name="Treitli S.C."/>
            <person name="Pyrih J."/>
            <person name="Halakuc P."/>
            <person name="Pipaliya S.V."/>
            <person name="Vacek V."/>
            <person name="Brzon O."/>
            <person name="Soukal P."/>
            <person name="Eme L."/>
            <person name="Dacks J.B."/>
            <person name="Karnkowska A."/>
            <person name="Elias M."/>
            <person name="Hampl V."/>
        </authorList>
    </citation>
    <scope>NUCLEOTIDE SEQUENCE</scope>
    <source>
        <strain evidence="2">RCP-MX</strain>
    </source>
</reference>
<comment type="caution">
    <text evidence="2">The sequence shown here is derived from an EMBL/GenBank/DDBJ whole genome shotgun (WGS) entry which is preliminary data.</text>
</comment>
<dbReference type="CDD" id="cd14752">
    <property type="entry name" value="GH31_N"/>
    <property type="match status" value="1"/>
</dbReference>
<dbReference type="PANTHER" id="PTHR22762">
    <property type="entry name" value="ALPHA-GLUCOSIDASE"/>
    <property type="match status" value="1"/>
</dbReference>
<evidence type="ECO:0000313" key="2">
    <source>
        <dbReference type="EMBL" id="KAJ4460172.1"/>
    </source>
</evidence>
<feature type="signal peptide" evidence="1">
    <location>
        <begin position="1"/>
        <end position="18"/>
    </location>
</feature>
<dbReference type="Proteomes" id="UP001141327">
    <property type="component" value="Unassembled WGS sequence"/>
</dbReference>
<dbReference type="PANTHER" id="PTHR22762:SF120">
    <property type="entry name" value="HETEROGLYCAN GLUCOSIDASE 1"/>
    <property type="match status" value="1"/>
</dbReference>
<dbReference type="EMBL" id="JAPMOS010000014">
    <property type="protein sequence ID" value="KAJ4460172.1"/>
    <property type="molecule type" value="Genomic_DNA"/>
</dbReference>
<protein>
    <submittedName>
        <fullName evidence="2">Uncharacterized protein</fullName>
    </submittedName>
</protein>
<evidence type="ECO:0000313" key="3">
    <source>
        <dbReference type="Proteomes" id="UP001141327"/>
    </source>
</evidence>
<dbReference type="Gene3D" id="2.60.40.1760">
    <property type="entry name" value="glycosyl hydrolase (family 31)"/>
    <property type="match status" value="1"/>
</dbReference>
<keyword evidence="1" id="KW-0732">Signal</keyword>
<proteinExistence type="predicted"/>
<sequence>MRFGTLILGFLLVSFVAASNYQGNVTKTDSSWQGILTETGSTTLSFAASPLTAEIFRVHISAPGSWEVPGVVQIPSIPFAGTPRFDAVVNNNAPFSFVLAHNTTTKFKIGESLEYSDGHRSVALPLPADAVVTSPVVSQLTLETGAEVPIWAGSNDGAPFLTVIDKDGTAFGILLLNSHLMLIRRPTDTELRFDHQWAPTHQISICPPPQITGGSLDFYVLAGPSPAAVLSQLAALTGRPIRPPRDAFGLHHELTAAPDKAADLLTAIRDAKVPLESLWLGLSYESQCTSLAQARAANPGLRFVLSARPTAGGARAESWKGLTLTVANGTEAPVVASISPDRHPSPLICIYLP</sequence>
<feature type="chain" id="PRO_5045089117" evidence="1">
    <location>
        <begin position="19"/>
        <end position="353"/>
    </location>
</feature>
<evidence type="ECO:0000256" key="1">
    <source>
        <dbReference type="SAM" id="SignalP"/>
    </source>
</evidence>
<name>A0ABQ8UR42_9EUKA</name>
<keyword evidence="3" id="KW-1185">Reference proteome</keyword>
<gene>
    <name evidence="2" type="ORF">PAPYR_3561</name>
</gene>
<organism evidence="2 3">
    <name type="scientific">Paratrimastix pyriformis</name>
    <dbReference type="NCBI Taxonomy" id="342808"/>
    <lineage>
        <taxon>Eukaryota</taxon>
        <taxon>Metamonada</taxon>
        <taxon>Preaxostyla</taxon>
        <taxon>Paratrimastigidae</taxon>
        <taxon>Paratrimastix</taxon>
    </lineage>
</organism>